<dbReference type="Pfam" id="PF18962">
    <property type="entry name" value="Por_Secre_tail"/>
    <property type="match status" value="1"/>
</dbReference>
<dbReference type="InterPro" id="IPR026444">
    <property type="entry name" value="Secre_tail"/>
</dbReference>
<evidence type="ECO:0000313" key="5">
    <source>
        <dbReference type="EMBL" id="RWW93727.1"/>
    </source>
</evidence>
<gene>
    <name evidence="5" type="ORF">EPI11_14420</name>
</gene>
<evidence type="ECO:0000259" key="4">
    <source>
        <dbReference type="Pfam" id="PF19081"/>
    </source>
</evidence>
<dbReference type="NCBIfam" id="TIGR04183">
    <property type="entry name" value="Por_Secre_tail"/>
    <property type="match status" value="1"/>
</dbReference>
<evidence type="ECO:0000259" key="3">
    <source>
        <dbReference type="Pfam" id="PF18962"/>
    </source>
</evidence>
<protein>
    <submittedName>
        <fullName evidence="5">T9SS type A sorting domain-containing protein</fullName>
    </submittedName>
</protein>
<feature type="signal peptide" evidence="2">
    <location>
        <begin position="1"/>
        <end position="19"/>
    </location>
</feature>
<feature type="domain" description="Ig-like" evidence="4">
    <location>
        <begin position="331"/>
        <end position="404"/>
    </location>
</feature>
<comment type="caution">
    <text evidence="5">The sequence shown here is derived from an EMBL/GenBank/DDBJ whole genome shotgun (WGS) entry which is preliminary data.</text>
</comment>
<dbReference type="RefSeq" id="WP_128390685.1">
    <property type="nucleotide sequence ID" value="NZ_SBII01000011.1"/>
</dbReference>
<evidence type="ECO:0000313" key="6">
    <source>
        <dbReference type="Proteomes" id="UP000287527"/>
    </source>
</evidence>
<sequence>MKRILLLTALLLGTVAIRAQSKATATVNLLTGMTAKIELNNTTTTATLTLTGPSDRWFGLQIGSFGNNGGMQEGSDVVYYNGTTLIDAFQNGVGAIPSVDTNNWTMTSNTTAGTTRTIVATRAFSTGSTDDYTIVYADPNIDFAYARALTATYAMLSHGSNFGYSLNNTFNCIAPPAPTATAQTFCAGATVANLVATGAAGATFKWYAAATGGTALAATTVLTTGTTYHVAQVVGECESTTRTAVTVTVTTVPLPTAPNNFEFCSPKTVAALTATGQTGATFKWYTTLTGGTALVNTAALPAGTYYVSQTVGDCTSARREVHVIYFTIAKPTVPDTTLEFCSEKRISDLTATGQPGAIFKWYENVTGGDVLAGTTVLLAGNYFVSQTVGDCVSERQEVTITYAPLAKPSVPDETPSVCPGTTVANLTVTGAAGAVFKWYTTEEGGEPLAGTTPVVAGNYYVSQTVGECVSTRRHVIVSIEVLPIPEAEHNQTFCEGATVEDLMATGLTGAVIRWHKPQTSAPLAGNTVLVAGPYYVRQLANGCESAFKEVVVTLLPKPAVPGGAATQTFEEGETVSDFTISILVGATVKWYIMDGGQLVLVPATQPLVDGKEYYVTQTVGDCESEPLKITADKVLSNTFFDFKGLMVYPNPVTDVLTVSNKDMISQITVINLLGQTVISQKANSEKVEVNTSKLQNGTYLLKVTTSYGEATLKVIK</sequence>
<proteinExistence type="predicted"/>
<dbReference type="Pfam" id="PF19081">
    <property type="entry name" value="Ig_7"/>
    <property type="match status" value="4"/>
</dbReference>
<dbReference type="OrthoDB" id="667194at2"/>
<accession>A0A444GRT4</accession>
<feature type="domain" description="Ig-like" evidence="4">
    <location>
        <begin position="255"/>
        <end position="323"/>
    </location>
</feature>
<keyword evidence="6" id="KW-1185">Reference proteome</keyword>
<name>A0A444GRT4_9FLAO</name>
<feature type="domain" description="Ig-like" evidence="4">
    <location>
        <begin position="175"/>
        <end position="250"/>
    </location>
</feature>
<keyword evidence="1 2" id="KW-0732">Signal</keyword>
<feature type="chain" id="PRO_5019372493" evidence="2">
    <location>
        <begin position="20"/>
        <end position="716"/>
    </location>
</feature>
<dbReference type="Proteomes" id="UP000287527">
    <property type="component" value="Unassembled WGS sequence"/>
</dbReference>
<reference evidence="5 6" key="1">
    <citation type="submission" date="2019-01" db="EMBL/GenBank/DDBJ databases">
        <title>Flavobacterium sp. nov.,isolated from freshwater.</title>
        <authorList>
            <person name="Zhang R."/>
            <person name="Du Z.-J."/>
        </authorList>
    </citation>
    <scope>NUCLEOTIDE SEQUENCE [LARGE SCALE GENOMIC DNA]</scope>
    <source>
        <strain evidence="5 6">1E403</strain>
    </source>
</reference>
<feature type="domain" description="Secretion system C-terminal sorting" evidence="3">
    <location>
        <begin position="647"/>
        <end position="715"/>
    </location>
</feature>
<organism evidence="5 6">
    <name type="scientific">Flavobacterium cerinum</name>
    <dbReference type="NCBI Taxonomy" id="2502784"/>
    <lineage>
        <taxon>Bacteria</taxon>
        <taxon>Pseudomonadati</taxon>
        <taxon>Bacteroidota</taxon>
        <taxon>Flavobacteriia</taxon>
        <taxon>Flavobacteriales</taxon>
        <taxon>Flavobacteriaceae</taxon>
        <taxon>Flavobacterium</taxon>
    </lineage>
</organism>
<dbReference type="AlphaFoldDB" id="A0A444GRT4"/>
<evidence type="ECO:0000256" key="1">
    <source>
        <dbReference type="ARBA" id="ARBA00022729"/>
    </source>
</evidence>
<feature type="domain" description="Ig-like" evidence="4">
    <location>
        <begin position="408"/>
        <end position="479"/>
    </location>
</feature>
<dbReference type="EMBL" id="SBII01000011">
    <property type="protein sequence ID" value="RWW93727.1"/>
    <property type="molecule type" value="Genomic_DNA"/>
</dbReference>
<dbReference type="InterPro" id="IPR044023">
    <property type="entry name" value="Ig_7"/>
</dbReference>
<evidence type="ECO:0000256" key="2">
    <source>
        <dbReference type="SAM" id="SignalP"/>
    </source>
</evidence>